<dbReference type="RefSeq" id="WP_145145047.1">
    <property type="nucleotide sequence ID" value="NZ_VLKY01000017.1"/>
</dbReference>
<accession>A0A562PYW9</accession>
<dbReference type="PANTHER" id="PTHR43179">
    <property type="entry name" value="RHAMNOSYLTRANSFERASE WBBL"/>
    <property type="match status" value="1"/>
</dbReference>
<sequence>MTDFNQGQASSHGLANAPLSARIVGAVSGLFGDVLQGWAIDLGNLDARLALEVYIDGAHVCLVRADQYQPEFNEGDGFHGFSVQLKSSWVSNAKQVAVRVANQGPWLGAPLTLPTAQLPTTNTVASSQVWYGGGLTVGGWAWDDAAPHKTIEIRARKGDRIVARTKADRWHPALIYRTDANHGFSLDLPWELANGELHELHLESDTGQRLNGSPITVCCRPEGLGALVQQYWPNTDDAAQKLLIRLARDYDQRCPRTAGFSHYPQWFELFQKAPDIVAPTTEQAQAKLAVLIYGEADLNAQEATRESIAKQRWPVHLARSCTDATFSQALEALLEEGAEAVLFLQMSNRLASHAVDQLLPALIPADKQTPAAAWVYADCDLDSEQGQRTTPWLKPAWDLDLFLGVDLFSEGALFRRDVLIEALRLMRDTSGTVSRHKLTAAAVLAGERRNLPVAHVPQVLVHRRYGQPDTPAAHDAQSAAERIEAMQWLANELSPGAQVSKQSDYPGLLRTQWPLPAELPKVSLIIPTRDQYKLMYACMEGLLNETDYPDLELIVVDNETTCPQTLEYFSSLRERGVKILPHPYPFNYATLNNRGVELATGELIGLINNDIEILHPDWLKEMVSLALRPKVGAVGAKLLWPNGMVQHAGVVIGINGLAAHTGNNWLKDDPGYLGFNQLCRRQSAVTTACLIMKRALYLEVRGMDEVRHPVAFNDVDMCLRINQLGYKLLWTPFARLIHAESASRGKDISKDKAARAMREQELFIQRWGELYRYDPCYHPALNTDWALGNYSGLNLCKYKLLARV</sequence>
<feature type="domain" description="Glycosyltransferase 2-like" evidence="2">
    <location>
        <begin position="523"/>
        <end position="682"/>
    </location>
</feature>
<protein>
    <submittedName>
        <fullName evidence="3">GT2 family glycosyltransferase</fullName>
    </submittedName>
</protein>
<dbReference type="PANTHER" id="PTHR43179:SF7">
    <property type="entry name" value="RHAMNOSYLTRANSFERASE WBBL"/>
    <property type="match status" value="1"/>
</dbReference>
<dbReference type="GO" id="GO:0016740">
    <property type="term" value="F:transferase activity"/>
    <property type="evidence" value="ECO:0007669"/>
    <property type="project" value="UniProtKB-KW"/>
</dbReference>
<dbReference type="AlphaFoldDB" id="A0A562PYW9"/>
<dbReference type="InterPro" id="IPR001173">
    <property type="entry name" value="Glyco_trans_2-like"/>
</dbReference>
<comment type="caution">
    <text evidence="3">The sequence shown here is derived from an EMBL/GenBank/DDBJ whole genome shotgun (WGS) entry which is preliminary data.</text>
</comment>
<dbReference type="EMBL" id="VLKY01000017">
    <property type="protein sequence ID" value="TWI49286.1"/>
    <property type="molecule type" value="Genomic_DNA"/>
</dbReference>
<dbReference type="Gene3D" id="3.90.550.10">
    <property type="entry name" value="Spore Coat Polysaccharide Biosynthesis Protein SpsA, Chain A"/>
    <property type="match status" value="1"/>
</dbReference>
<keyword evidence="1" id="KW-0997">Cell inner membrane</keyword>
<dbReference type="Pfam" id="PF00535">
    <property type="entry name" value="Glycos_transf_2"/>
    <property type="match status" value="1"/>
</dbReference>
<evidence type="ECO:0000313" key="4">
    <source>
        <dbReference type="Proteomes" id="UP000316905"/>
    </source>
</evidence>
<reference evidence="3 4" key="1">
    <citation type="journal article" date="2015" name="Stand. Genomic Sci.">
        <title>Genomic Encyclopedia of Bacterial and Archaeal Type Strains, Phase III: the genomes of soil and plant-associated and newly described type strains.</title>
        <authorList>
            <person name="Whitman W.B."/>
            <person name="Woyke T."/>
            <person name="Klenk H.P."/>
            <person name="Zhou Y."/>
            <person name="Lilburn T.G."/>
            <person name="Beck B.J."/>
            <person name="De Vos P."/>
            <person name="Vandamme P."/>
            <person name="Eisen J.A."/>
            <person name="Garrity G."/>
            <person name="Hugenholtz P."/>
            <person name="Kyrpides N.C."/>
        </authorList>
    </citation>
    <scope>NUCLEOTIDE SEQUENCE [LARGE SCALE GENOMIC DNA]</scope>
    <source>
        <strain evidence="3 4">CGMCC 1.6858</strain>
    </source>
</reference>
<evidence type="ECO:0000259" key="2">
    <source>
        <dbReference type="Pfam" id="PF00535"/>
    </source>
</evidence>
<proteinExistence type="predicted"/>
<dbReference type="InterPro" id="IPR029044">
    <property type="entry name" value="Nucleotide-diphossugar_trans"/>
</dbReference>
<organism evidence="3 4">
    <name type="scientific">Pseudomonas duriflava</name>
    <dbReference type="NCBI Taxonomy" id="459528"/>
    <lineage>
        <taxon>Bacteria</taxon>
        <taxon>Pseudomonadati</taxon>
        <taxon>Pseudomonadota</taxon>
        <taxon>Gammaproteobacteria</taxon>
        <taxon>Pseudomonadales</taxon>
        <taxon>Pseudomonadaceae</taxon>
        <taxon>Pseudomonas</taxon>
    </lineage>
</organism>
<dbReference type="Proteomes" id="UP000316905">
    <property type="component" value="Unassembled WGS sequence"/>
</dbReference>
<keyword evidence="4" id="KW-1185">Reference proteome</keyword>
<evidence type="ECO:0000313" key="3">
    <source>
        <dbReference type="EMBL" id="TWI49286.1"/>
    </source>
</evidence>
<keyword evidence="1" id="KW-0472">Membrane</keyword>
<name>A0A562PYW9_9PSED</name>
<keyword evidence="3" id="KW-0808">Transferase</keyword>
<dbReference type="OrthoDB" id="9179784at2"/>
<keyword evidence="1" id="KW-1003">Cell membrane</keyword>
<gene>
    <name evidence="3" type="ORF">IQ22_03985</name>
</gene>
<evidence type="ECO:0000256" key="1">
    <source>
        <dbReference type="ARBA" id="ARBA00022519"/>
    </source>
</evidence>
<dbReference type="SUPFAM" id="SSF53448">
    <property type="entry name" value="Nucleotide-diphospho-sugar transferases"/>
    <property type="match status" value="1"/>
</dbReference>